<keyword evidence="3" id="KW-1185">Reference proteome</keyword>
<sequence>MNMNFGQPPLAGANRSLVTERLKELATNSGLSETTTVEFRGQALTIPVISMPVKNLYYNPATRRVQAQRSHDPVRDRGLEGSNVWSPESQDYLQFLIQALPADPSRTDPEFDMLKESLRDFKQTDPGLITREGVLVNGNTRAVAFRQLGITDIRVGILPESCTWDDVYAVELSLQLRPDRRRQYSYINRLLAIDGQLALGKSIDDITRDFRTRKATCEADIWILNCLRDLIDRSKNGKFQLRLLDFEAHQEKLRELHRKYVSESGINRDNAEVMKETRLMAIALDFSKTDVRHIEHDFADRYLARVLPEALKSQPNAETRPTVAIPGLKRAVRTSNPKISAAKALTDEVLKMKAVEAAGDFAGHEAVTAAAQDVAGIKTAVEAALEPAGRSALIRKKKRAAPDRILDAIQDIDQCTTDVVLARGSRSLDQEAVDEALIKLRESLGKLAGEIAKSVAAPGSGISWLFEATEPDQES</sequence>
<organism evidence="2 3">
    <name type="scientific">Nonomuraea typhae</name>
    <dbReference type="NCBI Taxonomy" id="2603600"/>
    <lineage>
        <taxon>Bacteria</taxon>
        <taxon>Bacillati</taxon>
        <taxon>Actinomycetota</taxon>
        <taxon>Actinomycetes</taxon>
        <taxon>Streptosporangiales</taxon>
        <taxon>Streptosporangiaceae</taxon>
        <taxon>Nonomuraea</taxon>
    </lineage>
</organism>
<evidence type="ECO:0000256" key="1">
    <source>
        <dbReference type="SAM" id="MobiDB-lite"/>
    </source>
</evidence>
<gene>
    <name evidence="2" type="ORF">ACIBG2_47295</name>
</gene>
<feature type="region of interest" description="Disordered" evidence="1">
    <location>
        <begin position="64"/>
        <end position="85"/>
    </location>
</feature>
<comment type="caution">
    <text evidence="2">The sequence shown here is derived from an EMBL/GenBank/DDBJ whole genome shotgun (WGS) entry which is preliminary data.</text>
</comment>
<protein>
    <submittedName>
        <fullName evidence="2">Transcriptional regulator</fullName>
    </submittedName>
</protein>
<dbReference type="RefSeq" id="WP_397091066.1">
    <property type="nucleotide sequence ID" value="NZ_JBITGY010000017.1"/>
</dbReference>
<reference evidence="2 3" key="1">
    <citation type="submission" date="2024-10" db="EMBL/GenBank/DDBJ databases">
        <title>The Natural Products Discovery Center: Release of the First 8490 Sequenced Strains for Exploring Actinobacteria Biosynthetic Diversity.</title>
        <authorList>
            <person name="Kalkreuter E."/>
            <person name="Kautsar S.A."/>
            <person name="Yang D."/>
            <person name="Bader C.D."/>
            <person name="Teijaro C.N."/>
            <person name="Fluegel L."/>
            <person name="Davis C.M."/>
            <person name="Simpson J.R."/>
            <person name="Lauterbach L."/>
            <person name="Steele A.D."/>
            <person name="Gui C."/>
            <person name="Meng S."/>
            <person name="Li G."/>
            <person name="Viehrig K."/>
            <person name="Ye F."/>
            <person name="Su P."/>
            <person name="Kiefer A.F."/>
            <person name="Nichols A."/>
            <person name="Cepeda A.J."/>
            <person name="Yan W."/>
            <person name="Fan B."/>
            <person name="Jiang Y."/>
            <person name="Adhikari A."/>
            <person name="Zheng C.-J."/>
            <person name="Schuster L."/>
            <person name="Cowan T.M."/>
            <person name="Smanski M.J."/>
            <person name="Chevrette M.G."/>
            <person name="De Carvalho L.P.S."/>
            <person name="Shen B."/>
        </authorList>
    </citation>
    <scope>NUCLEOTIDE SEQUENCE [LARGE SCALE GENOMIC DNA]</scope>
    <source>
        <strain evidence="2 3">NPDC050545</strain>
    </source>
</reference>
<dbReference type="SUPFAM" id="SSF110849">
    <property type="entry name" value="ParB/Sulfiredoxin"/>
    <property type="match status" value="1"/>
</dbReference>
<accession>A0ABW7ZA52</accession>
<dbReference type="InterPro" id="IPR036086">
    <property type="entry name" value="ParB/Sulfiredoxin_sf"/>
</dbReference>
<name>A0ABW7ZA52_9ACTN</name>
<evidence type="ECO:0000313" key="2">
    <source>
        <dbReference type="EMBL" id="MFI6505058.1"/>
    </source>
</evidence>
<dbReference type="EMBL" id="JBITGY010000017">
    <property type="protein sequence ID" value="MFI6505058.1"/>
    <property type="molecule type" value="Genomic_DNA"/>
</dbReference>
<feature type="compositionally biased region" description="Basic and acidic residues" evidence="1">
    <location>
        <begin position="69"/>
        <end position="79"/>
    </location>
</feature>
<evidence type="ECO:0000313" key="3">
    <source>
        <dbReference type="Proteomes" id="UP001612741"/>
    </source>
</evidence>
<proteinExistence type="predicted"/>
<dbReference type="Proteomes" id="UP001612741">
    <property type="component" value="Unassembled WGS sequence"/>
</dbReference>